<gene>
    <name evidence="1" type="ORF">E3N88_33668</name>
</gene>
<name>A0A5N6MCC7_9ASTR</name>
<dbReference type="AlphaFoldDB" id="A0A5N6MCC7"/>
<organism evidence="1 2">
    <name type="scientific">Mikania micrantha</name>
    <name type="common">bitter vine</name>
    <dbReference type="NCBI Taxonomy" id="192012"/>
    <lineage>
        <taxon>Eukaryota</taxon>
        <taxon>Viridiplantae</taxon>
        <taxon>Streptophyta</taxon>
        <taxon>Embryophyta</taxon>
        <taxon>Tracheophyta</taxon>
        <taxon>Spermatophyta</taxon>
        <taxon>Magnoliopsida</taxon>
        <taxon>eudicotyledons</taxon>
        <taxon>Gunneridae</taxon>
        <taxon>Pentapetalae</taxon>
        <taxon>asterids</taxon>
        <taxon>campanulids</taxon>
        <taxon>Asterales</taxon>
        <taxon>Asteraceae</taxon>
        <taxon>Asteroideae</taxon>
        <taxon>Heliantheae alliance</taxon>
        <taxon>Eupatorieae</taxon>
        <taxon>Mikania</taxon>
    </lineage>
</organism>
<accession>A0A5N6MCC7</accession>
<keyword evidence="2" id="KW-1185">Reference proteome</keyword>
<protein>
    <submittedName>
        <fullName evidence="1">Uncharacterized protein</fullName>
    </submittedName>
</protein>
<dbReference type="EMBL" id="SZYD01000016">
    <property type="protein sequence ID" value="KAD3338147.1"/>
    <property type="molecule type" value="Genomic_DNA"/>
</dbReference>
<comment type="caution">
    <text evidence="1">The sequence shown here is derived from an EMBL/GenBank/DDBJ whole genome shotgun (WGS) entry which is preliminary data.</text>
</comment>
<sequence>MPAQSTKKTSEGAMKTVGWLNLKTSERTMRHAIVAGDTDVWLSDCGVEELPETKVVAASRPASEWDPTICPVKSRRKAPVIGGSKKSVRAVPLVVSRCNEATPGYGGNERAGFLYPRAKIATRRDNKSDFIPAHHAVAGDGVVAIPVTISVKCCGRRRWCGGSVVMGGVKVVMFVWSPVCYQRRG</sequence>
<dbReference type="Proteomes" id="UP000326396">
    <property type="component" value="Linkage Group LG6"/>
</dbReference>
<proteinExistence type="predicted"/>
<evidence type="ECO:0000313" key="1">
    <source>
        <dbReference type="EMBL" id="KAD3338147.1"/>
    </source>
</evidence>
<reference evidence="1 2" key="1">
    <citation type="submission" date="2019-05" db="EMBL/GenBank/DDBJ databases">
        <title>Mikania micrantha, genome provides insights into the molecular mechanism of rapid growth.</title>
        <authorList>
            <person name="Liu B."/>
        </authorList>
    </citation>
    <scope>NUCLEOTIDE SEQUENCE [LARGE SCALE GENOMIC DNA]</scope>
    <source>
        <strain evidence="1">NLD-2019</strain>
        <tissue evidence="1">Leaf</tissue>
    </source>
</reference>
<evidence type="ECO:0000313" key="2">
    <source>
        <dbReference type="Proteomes" id="UP000326396"/>
    </source>
</evidence>